<accession>A0A328FKX3</accession>
<dbReference type="EMBL" id="QLNI01000003">
    <property type="protein sequence ID" value="RAM03605.1"/>
    <property type="molecule type" value="Genomic_DNA"/>
</dbReference>
<feature type="chain" id="PRO_5016234990" evidence="2">
    <location>
        <begin position="25"/>
        <end position="154"/>
    </location>
</feature>
<dbReference type="AlphaFoldDB" id="A0A328FKX3"/>
<keyword evidence="1" id="KW-0175">Coiled coil</keyword>
<evidence type="ECO:0000256" key="1">
    <source>
        <dbReference type="SAM" id="Coils"/>
    </source>
</evidence>
<evidence type="ECO:0000313" key="3">
    <source>
        <dbReference type="EMBL" id="RAM03605.1"/>
    </source>
</evidence>
<dbReference type="RefSeq" id="WP_111953319.1">
    <property type="nucleotide sequence ID" value="NZ_JAAGRP010000001.1"/>
</dbReference>
<feature type="signal peptide" evidence="2">
    <location>
        <begin position="1"/>
        <end position="24"/>
    </location>
</feature>
<name>A0A328FKX3_9BACT</name>
<gene>
    <name evidence="3" type="ORF">DO021_02310</name>
</gene>
<dbReference type="Proteomes" id="UP000248798">
    <property type="component" value="Unassembled WGS sequence"/>
</dbReference>
<comment type="caution">
    <text evidence="3">The sequence shown here is derived from an EMBL/GenBank/DDBJ whole genome shotgun (WGS) entry which is preliminary data.</text>
</comment>
<keyword evidence="2" id="KW-0732">Signal</keyword>
<evidence type="ECO:0000313" key="4">
    <source>
        <dbReference type="Proteomes" id="UP000248798"/>
    </source>
</evidence>
<dbReference type="SUPFAM" id="SSF58113">
    <property type="entry name" value="Apolipoprotein A-I"/>
    <property type="match status" value="1"/>
</dbReference>
<reference evidence="3 4" key="1">
    <citation type="submission" date="2018-06" db="EMBL/GenBank/DDBJ databases">
        <title>Complete Genome Sequence of Desulfobacter hydrogenophilus (DSM3380).</title>
        <authorList>
            <person name="Marietou A."/>
            <person name="Schreiber L."/>
            <person name="Marshall I."/>
            <person name="Jorgensen B."/>
        </authorList>
    </citation>
    <scope>NUCLEOTIDE SEQUENCE [LARGE SCALE GENOMIC DNA]</scope>
    <source>
        <strain evidence="3 4">DSM 3380</strain>
    </source>
</reference>
<proteinExistence type="predicted"/>
<organism evidence="3 4">
    <name type="scientific">Desulfobacter hydrogenophilus</name>
    <dbReference type="NCBI Taxonomy" id="2291"/>
    <lineage>
        <taxon>Bacteria</taxon>
        <taxon>Pseudomonadati</taxon>
        <taxon>Thermodesulfobacteriota</taxon>
        <taxon>Desulfobacteria</taxon>
        <taxon>Desulfobacterales</taxon>
        <taxon>Desulfobacteraceae</taxon>
        <taxon>Desulfobacter</taxon>
    </lineage>
</organism>
<protein>
    <submittedName>
        <fullName evidence="3">Uncharacterized protein</fullName>
    </submittedName>
</protein>
<evidence type="ECO:0000256" key="2">
    <source>
        <dbReference type="SAM" id="SignalP"/>
    </source>
</evidence>
<sequence>MRKKRLILSMIVVMVLCFMPTVQAQSGNDTVTAQDVKKETKQLINTLQQYTVDQRDQAVKEANQAIKKVDARIDALESRVDNEWDQMTQTAREKARANLKTLRRQRNELAEWYGSFKNSSQGAWGQMKKGFSDAYQAMSDSWEKAKSEFDTDNK</sequence>
<feature type="coiled-coil region" evidence="1">
    <location>
        <begin position="59"/>
        <end position="112"/>
    </location>
</feature>